<dbReference type="Proteomes" id="UP001597342">
    <property type="component" value="Unassembled WGS sequence"/>
</dbReference>
<dbReference type="EMBL" id="JBHUHU010000001">
    <property type="protein sequence ID" value="MFD2098597.1"/>
    <property type="molecule type" value="Genomic_DNA"/>
</dbReference>
<name>A0ABW4XUA6_9FLAO</name>
<dbReference type="Pfam" id="PF12804">
    <property type="entry name" value="NTP_transf_3"/>
    <property type="match status" value="1"/>
</dbReference>
<protein>
    <submittedName>
        <fullName evidence="2">NTP transferase domain-containing protein</fullName>
    </submittedName>
</protein>
<dbReference type="CDD" id="cd04182">
    <property type="entry name" value="GT_2_like_f"/>
    <property type="match status" value="1"/>
</dbReference>
<proteinExistence type="predicted"/>
<keyword evidence="3" id="KW-1185">Reference proteome</keyword>
<accession>A0ABW4XUA6</accession>
<dbReference type="PANTHER" id="PTHR43777:SF1">
    <property type="entry name" value="MOLYBDENUM COFACTOR CYTIDYLYLTRANSFERASE"/>
    <property type="match status" value="1"/>
</dbReference>
<evidence type="ECO:0000313" key="2">
    <source>
        <dbReference type="EMBL" id="MFD2098597.1"/>
    </source>
</evidence>
<evidence type="ECO:0000259" key="1">
    <source>
        <dbReference type="Pfam" id="PF12804"/>
    </source>
</evidence>
<evidence type="ECO:0000313" key="3">
    <source>
        <dbReference type="Proteomes" id="UP001597342"/>
    </source>
</evidence>
<dbReference type="Gene3D" id="3.90.550.10">
    <property type="entry name" value="Spore Coat Polysaccharide Biosynthesis Protein SpsA, Chain A"/>
    <property type="match status" value="1"/>
</dbReference>
<dbReference type="SUPFAM" id="SSF53448">
    <property type="entry name" value="Nucleotide-diphospho-sugar transferases"/>
    <property type="match status" value="1"/>
</dbReference>
<dbReference type="PANTHER" id="PTHR43777">
    <property type="entry name" value="MOLYBDENUM COFACTOR CYTIDYLYLTRANSFERASE"/>
    <property type="match status" value="1"/>
</dbReference>
<dbReference type="GO" id="GO:0016740">
    <property type="term" value="F:transferase activity"/>
    <property type="evidence" value="ECO:0007669"/>
    <property type="project" value="UniProtKB-KW"/>
</dbReference>
<dbReference type="InterPro" id="IPR029044">
    <property type="entry name" value="Nucleotide-diphossugar_trans"/>
</dbReference>
<sequence>MTNIAVLILAAGASTRMEGGPKQLLPWKDTTLLGHAIEQAKKLTTSVFVILGAYSKEIAQTIPNNVEIIVNSDWKKGMGSSISIGIEGIQKKENQLSGLLIMLADQPFLDISYLKKIRGSYENEACKIAATDYGRKLGVPAIFHPSLFPELSKLHEDFGAKHIIEKYKEETITLFPEGNEVDIDTLNDYNQYIDIK</sequence>
<dbReference type="InterPro" id="IPR025877">
    <property type="entry name" value="MobA-like_NTP_Trfase"/>
</dbReference>
<comment type="caution">
    <text evidence="2">The sequence shown here is derived from an EMBL/GenBank/DDBJ whole genome shotgun (WGS) entry which is preliminary data.</text>
</comment>
<reference evidence="3" key="1">
    <citation type="journal article" date="2019" name="Int. J. Syst. Evol. Microbiol.">
        <title>The Global Catalogue of Microorganisms (GCM) 10K type strain sequencing project: providing services to taxonomists for standard genome sequencing and annotation.</title>
        <authorList>
            <consortium name="The Broad Institute Genomics Platform"/>
            <consortium name="The Broad Institute Genome Sequencing Center for Infectious Disease"/>
            <person name="Wu L."/>
            <person name="Ma J."/>
        </authorList>
    </citation>
    <scope>NUCLEOTIDE SEQUENCE [LARGE SCALE GENOMIC DNA]</scope>
    <source>
        <strain evidence="3">JCM 3389</strain>
    </source>
</reference>
<gene>
    <name evidence="2" type="ORF">ACFSJE_02350</name>
</gene>
<keyword evidence="2" id="KW-0808">Transferase</keyword>
<feature type="domain" description="MobA-like NTP transferase" evidence="1">
    <location>
        <begin position="6"/>
        <end position="168"/>
    </location>
</feature>
<organism evidence="2 3">
    <name type="scientific">Flagellimonas iocasae</name>
    <dbReference type="NCBI Taxonomy" id="2055905"/>
    <lineage>
        <taxon>Bacteria</taxon>
        <taxon>Pseudomonadati</taxon>
        <taxon>Bacteroidota</taxon>
        <taxon>Flavobacteriia</taxon>
        <taxon>Flavobacteriales</taxon>
        <taxon>Flavobacteriaceae</taxon>
        <taxon>Flagellimonas</taxon>
    </lineage>
</organism>
<dbReference type="RefSeq" id="WP_379829372.1">
    <property type="nucleotide sequence ID" value="NZ_JBHUHU010000001.1"/>
</dbReference>